<organism evidence="5 7">
    <name type="scientific">Adineta ricciae</name>
    <name type="common">Rotifer</name>
    <dbReference type="NCBI Taxonomy" id="249248"/>
    <lineage>
        <taxon>Eukaryota</taxon>
        <taxon>Metazoa</taxon>
        <taxon>Spiralia</taxon>
        <taxon>Gnathifera</taxon>
        <taxon>Rotifera</taxon>
        <taxon>Eurotatoria</taxon>
        <taxon>Bdelloidea</taxon>
        <taxon>Adinetida</taxon>
        <taxon>Adinetidae</taxon>
        <taxon>Adineta</taxon>
    </lineage>
</organism>
<protein>
    <recommendedName>
        <fullName evidence="3">Saposin B-type domain-containing protein</fullName>
    </recommendedName>
</protein>
<evidence type="ECO:0000313" key="6">
    <source>
        <dbReference type="Proteomes" id="UP000663828"/>
    </source>
</evidence>
<evidence type="ECO:0000256" key="2">
    <source>
        <dbReference type="SAM" id="SignalP"/>
    </source>
</evidence>
<name>A0A815ETE8_ADIRI</name>
<evidence type="ECO:0000313" key="7">
    <source>
        <dbReference type="Proteomes" id="UP000663852"/>
    </source>
</evidence>
<dbReference type="Proteomes" id="UP000663852">
    <property type="component" value="Unassembled WGS sequence"/>
</dbReference>
<keyword evidence="1" id="KW-1015">Disulfide bond</keyword>
<reference evidence="5" key="1">
    <citation type="submission" date="2021-02" db="EMBL/GenBank/DDBJ databases">
        <authorList>
            <person name="Nowell W R."/>
        </authorList>
    </citation>
    <scope>NUCLEOTIDE SEQUENCE</scope>
</reference>
<dbReference type="OrthoDB" id="17754at2759"/>
<feature type="signal peptide" evidence="2">
    <location>
        <begin position="1"/>
        <end position="17"/>
    </location>
</feature>
<accession>A0A815ETE8</accession>
<dbReference type="EMBL" id="CAJNOJ010000230">
    <property type="protein sequence ID" value="CAF1315899.1"/>
    <property type="molecule type" value="Genomic_DNA"/>
</dbReference>
<keyword evidence="2" id="KW-0732">Signal</keyword>
<dbReference type="PROSITE" id="PS50015">
    <property type="entry name" value="SAP_B"/>
    <property type="match status" value="1"/>
</dbReference>
<gene>
    <name evidence="5" type="ORF">EDS130_LOCUS31401</name>
    <name evidence="4" type="ORF">XAT740_LOCUS6323</name>
</gene>
<dbReference type="EMBL" id="CAJNOR010000286">
    <property type="protein sequence ID" value="CAF0867657.1"/>
    <property type="molecule type" value="Genomic_DNA"/>
</dbReference>
<keyword evidence="6" id="KW-1185">Reference proteome</keyword>
<dbReference type="InterPro" id="IPR008139">
    <property type="entry name" value="SaposinB_dom"/>
</dbReference>
<comment type="caution">
    <text evidence="5">The sequence shown here is derived from an EMBL/GenBank/DDBJ whole genome shotgun (WGS) entry which is preliminary data.</text>
</comment>
<dbReference type="AlphaFoldDB" id="A0A815ETE8"/>
<dbReference type="Proteomes" id="UP000663828">
    <property type="component" value="Unassembled WGS sequence"/>
</dbReference>
<proteinExistence type="predicted"/>
<evidence type="ECO:0000259" key="3">
    <source>
        <dbReference type="PROSITE" id="PS50015"/>
    </source>
</evidence>
<evidence type="ECO:0000313" key="4">
    <source>
        <dbReference type="EMBL" id="CAF0867657.1"/>
    </source>
</evidence>
<feature type="chain" id="PRO_5035605131" description="Saposin B-type domain-containing protein" evidence="2">
    <location>
        <begin position="18"/>
        <end position="250"/>
    </location>
</feature>
<evidence type="ECO:0000313" key="5">
    <source>
        <dbReference type="EMBL" id="CAF1315899.1"/>
    </source>
</evidence>
<evidence type="ECO:0000256" key="1">
    <source>
        <dbReference type="ARBA" id="ARBA00023157"/>
    </source>
</evidence>
<sequence>MYKSLAVVLLVVGVASAANTFNIQRVKSPFVQPELRVDLCPTCINVADQSINILLNLILDTGIIGTCGTLCTALAQKTGSQLIGTICDLVCDVVGIEEFIKLIEKADLDPIWYCEIAKMCPVNDNGDAKITKFAILPATGRQGTTFSIDFTFVSLNGTGTGELVVEIHTPDRIPLGAGFLLEAQKPGTYSERITVKAEPDPQCDPTQEPCEQWGPGAYNVTVLVCNGECGSHHPHSSIYDTGKGSFQITQ</sequence>
<feature type="domain" description="Saposin B-type" evidence="3">
    <location>
        <begin position="36"/>
        <end position="124"/>
    </location>
</feature>